<dbReference type="EMBL" id="LR746264">
    <property type="protein sequence ID" value="CAA7389092.1"/>
    <property type="molecule type" value="Genomic_DNA"/>
</dbReference>
<dbReference type="OrthoDB" id="659547at2759"/>
<feature type="signal peptide" evidence="6">
    <location>
        <begin position="1"/>
        <end position="23"/>
    </location>
</feature>
<evidence type="ECO:0000256" key="5">
    <source>
        <dbReference type="SAM" id="MobiDB-lite"/>
    </source>
</evidence>
<evidence type="ECO:0000256" key="2">
    <source>
        <dbReference type="ARBA" id="ARBA00022729"/>
    </source>
</evidence>
<dbReference type="SUPFAM" id="SSF47699">
    <property type="entry name" value="Bifunctional inhibitor/lipid-transfer protein/seed storage 2S albumin"/>
    <property type="match status" value="1"/>
</dbReference>
<keyword evidence="9" id="KW-1185">Reference proteome</keyword>
<dbReference type="PANTHER" id="PTHR33044">
    <property type="entry name" value="BIFUNCTIONAL INHIBITOR/LIPID-TRANSFER PROTEIN/SEED STORAGE 2S ALBUMIN SUPERFAMILY PROTEIN-RELATED"/>
    <property type="match status" value="1"/>
</dbReference>
<evidence type="ECO:0000256" key="6">
    <source>
        <dbReference type="SAM" id="SignalP"/>
    </source>
</evidence>
<evidence type="ECO:0000256" key="1">
    <source>
        <dbReference type="ARBA" id="ARBA00009748"/>
    </source>
</evidence>
<dbReference type="Gene3D" id="1.10.110.10">
    <property type="entry name" value="Plant lipid-transfer and hydrophobic proteins"/>
    <property type="match status" value="1"/>
</dbReference>
<organism evidence="8 9">
    <name type="scientific">Spirodela intermedia</name>
    <name type="common">Intermediate duckweed</name>
    <dbReference type="NCBI Taxonomy" id="51605"/>
    <lineage>
        <taxon>Eukaryota</taxon>
        <taxon>Viridiplantae</taxon>
        <taxon>Streptophyta</taxon>
        <taxon>Embryophyta</taxon>
        <taxon>Tracheophyta</taxon>
        <taxon>Spermatophyta</taxon>
        <taxon>Magnoliopsida</taxon>
        <taxon>Liliopsida</taxon>
        <taxon>Araceae</taxon>
        <taxon>Lemnoideae</taxon>
        <taxon>Spirodela</taxon>
    </lineage>
</organism>
<evidence type="ECO:0000259" key="7">
    <source>
        <dbReference type="Pfam" id="PF14368"/>
    </source>
</evidence>
<dbReference type="Pfam" id="PF14368">
    <property type="entry name" value="LTP_2"/>
    <property type="match status" value="1"/>
</dbReference>
<dbReference type="InterPro" id="IPR016140">
    <property type="entry name" value="Bifunc_inhib/LTP/seed_store"/>
</dbReference>
<feature type="chain" id="PRO_5029625647" description="Bifunctional inhibitor/plant lipid transfer protein/seed storage helical domain-containing protein" evidence="6">
    <location>
        <begin position="24"/>
        <end position="192"/>
    </location>
</feature>
<evidence type="ECO:0000256" key="3">
    <source>
        <dbReference type="ARBA" id="ARBA00023157"/>
    </source>
</evidence>
<sequence length="192" mass="20283">MDRMVLFVAFLILMAAFSGGAWAKTPPTEAPTGDDPCFTAVLDNLLPCVDFVDPGGNQTKPSKECCQGLEDFLARNRTCITFLINAKPADLPVPVDQRKALNLPGVCSASIPQLDHCFLHFIFSFYSLSLCYNFTVKSRKGPSPAHSPTSAPATPPTNAAAPPPTNAANPSFMPSATAFLAGISLAIVAALL</sequence>
<feature type="region of interest" description="Disordered" evidence="5">
    <location>
        <begin position="143"/>
        <end position="167"/>
    </location>
</feature>
<dbReference type="CDD" id="cd00010">
    <property type="entry name" value="AAI_LTSS"/>
    <property type="match status" value="1"/>
</dbReference>
<dbReference type="AlphaFoldDB" id="A0A7I8JYP8"/>
<evidence type="ECO:0000313" key="8">
    <source>
        <dbReference type="EMBL" id="CAA7389092.1"/>
    </source>
</evidence>
<dbReference type="InterPro" id="IPR043325">
    <property type="entry name" value="LTSS"/>
</dbReference>
<reference evidence="8" key="1">
    <citation type="submission" date="2020-02" db="EMBL/GenBank/DDBJ databases">
        <authorList>
            <person name="Scholz U."/>
            <person name="Mascher M."/>
            <person name="Fiebig A."/>
        </authorList>
    </citation>
    <scope>NUCLEOTIDE SEQUENCE</scope>
</reference>
<comment type="similarity">
    <text evidence="1">Belongs to the plant LTP family.</text>
</comment>
<name>A0A7I8JYP8_SPIIN</name>
<feature type="domain" description="Bifunctional inhibitor/plant lipid transfer protein/seed storage helical" evidence="7">
    <location>
        <begin position="27"/>
        <end position="117"/>
    </location>
</feature>
<keyword evidence="3" id="KW-1015">Disulfide bond</keyword>
<dbReference type="Proteomes" id="UP000663760">
    <property type="component" value="Chromosome 1"/>
</dbReference>
<dbReference type="InterPro" id="IPR036312">
    <property type="entry name" value="Bifun_inhib/LTP/seed_sf"/>
</dbReference>
<evidence type="ECO:0000256" key="4">
    <source>
        <dbReference type="ARBA" id="ARBA00023180"/>
    </source>
</evidence>
<gene>
    <name evidence="8" type="ORF">SI8410_01001199</name>
</gene>
<keyword evidence="2 6" id="KW-0732">Signal</keyword>
<keyword evidence="4" id="KW-0325">Glycoprotein</keyword>
<evidence type="ECO:0000313" key="9">
    <source>
        <dbReference type="Proteomes" id="UP000663760"/>
    </source>
</evidence>
<proteinExistence type="inferred from homology"/>
<accession>A0A7I8JYP8</accession>
<protein>
    <recommendedName>
        <fullName evidence="7">Bifunctional inhibitor/plant lipid transfer protein/seed storage helical domain-containing protein</fullName>
    </recommendedName>
</protein>